<dbReference type="EC" id="6.3.4.19" evidence="1"/>
<proteinExistence type="inferred from homology"/>
<dbReference type="GO" id="GO:0032267">
    <property type="term" value="F:tRNA(Ile)-lysidine synthase activity"/>
    <property type="evidence" value="ECO:0007669"/>
    <property type="project" value="UniProtKB-EC"/>
</dbReference>
<dbReference type="OrthoDB" id="434144at2759"/>
<dbReference type="HAMAP" id="MF_01161">
    <property type="entry name" value="tRNA_Ile_lys_synt"/>
    <property type="match status" value="1"/>
</dbReference>
<dbReference type="SUPFAM" id="SSF52402">
    <property type="entry name" value="Adenine nucleotide alpha hydrolases-like"/>
    <property type="match status" value="1"/>
</dbReference>
<dbReference type="Gene3D" id="3.40.50.620">
    <property type="entry name" value="HUPs"/>
    <property type="match status" value="1"/>
</dbReference>
<dbReference type="CDD" id="cd01992">
    <property type="entry name" value="TilS_N"/>
    <property type="match status" value="1"/>
</dbReference>
<keyword evidence="3" id="KW-0819">tRNA processing</keyword>
<dbReference type="Pfam" id="PF01171">
    <property type="entry name" value="ATP_bind_3"/>
    <property type="match status" value="1"/>
</dbReference>
<organism evidence="8 9">
    <name type="scientific">Pholiota conissans</name>
    <dbReference type="NCBI Taxonomy" id="109636"/>
    <lineage>
        <taxon>Eukaryota</taxon>
        <taxon>Fungi</taxon>
        <taxon>Dikarya</taxon>
        <taxon>Basidiomycota</taxon>
        <taxon>Agaricomycotina</taxon>
        <taxon>Agaricomycetes</taxon>
        <taxon>Agaricomycetidae</taxon>
        <taxon>Agaricales</taxon>
        <taxon>Agaricineae</taxon>
        <taxon>Strophariaceae</taxon>
        <taxon>Pholiota</taxon>
    </lineage>
</organism>
<evidence type="ECO:0000313" key="9">
    <source>
        <dbReference type="Proteomes" id="UP000807469"/>
    </source>
</evidence>
<evidence type="ECO:0000256" key="5">
    <source>
        <dbReference type="ARBA" id="ARBA00022840"/>
    </source>
</evidence>
<dbReference type="InterPro" id="IPR012094">
    <property type="entry name" value="tRNA_Ile_lys_synt"/>
</dbReference>
<dbReference type="GO" id="GO:0008033">
    <property type="term" value="P:tRNA processing"/>
    <property type="evidence" value="ECO:0007669"/>
    <property type="project" value="UniProtKB-KW"/>
</dbReference>
<comment type="caution">
    <text evidence="8">The sequence shown here is derived from an EMBL/GenBank/DDBJ whole genome shotgun (WGS) entry which is preliminary data.</text>
</comment>
<evidence type="ECO:0000256" key="2">
    <source>
        <dbReference type="ARBA" id="ARBA00022598"/>
    </source>
</evidence>
<keyword evidence="2" id="KW-0436">Ligase</keyword>
<dbReference type="PANTHER" id="PTHR43033">
    <property type="entry name" value="TRNA(ILE)-LYSIDINE SYNTHASE-RELATED"/>
    <property type="match status" value="1"/>
</dbReference>
<evidence type="ECO:0000256" key="6">
    <source>
        <dbReference type="ARBA" id="ARBA00048539"/>
    </source>
</evidence>
<evidence type="ECO:0000256" key="4">
    <source>
        <dbReference type="ARBA" id="ARBA00022741"/>
    </source>
</evidence>
<keyword evidence="4" id="KW-0547">Nucleotide-binding</keyword>
<dbReference type="InterPro" id="IPR014729">
    <property type="entry name" value="Rossmann-like_a/b/a_fold"/>
</dbReference>
<protein>
    <recommendedName>
        <fullName evidence="1">tRNA(Ile)-lysidine synthetase</fullName>
        <ecNumber evidence="1">6.3.4.19</ecNumber>
    </recommendedName>
</protein>
<evidence type="ECO:0000259" key="7">
    <source>
        <dbReference type="Pfam" id="PF01171"/>
    </source>
</evidence>
<evidence type="ECO:0000313" key="8">
    <source>
        <dbReference type="EMBL" id="KAF9484710.1"/>
    </source>
</evidence>
<dbReference type="InterPro" id="IPR012795">
    <property type="entry name" value="tRNA_Ile_lys_synt_N"/>
</dbReference>
<gene>
    <name evidence="8" type="ORF">BDN70DRAFT_872243</name>
</gene>
<dbReference type="EMBL" id="MU155141">
    <property type="protein sequence ID" value="KAF9484710.1"/>
    <property type="molecule type" value="Genomic_DNA"/>
</dbReference>
<dbReference type="Proteomes" id="UP000807469">
    <property type="component" value="Unassembled WGS sequence"/>
</dbReference>
<dbReference type="PANTHER" id="PTHR43033:SF1">
    <property type="entry name" value="TRNA(ILE)-LYSIDINE SYNTHASE-RELATED"/>
    <property type="match status" value="1"/>
</dbReference>
<sequence>MAARVITPISALEFSLMMREVTPPVGWSSRLAVGNSGGPDSICLLFLLARYIKSQREGSSVQSMPKLISLSIDHDLQASSTAMANQAAMMAESIGVKHITLKLPWGQPNYLEKPGPDDNIEEKARDMRQAVLFEHMSLLGANSLALGHHIDDQVETMFMRLGRGSSQLGLAGMRPCRRWGMGSRSDIGQRYMIEGMRRWVVRPLLGVGKDRILATCEQQNLNYVTDSTNFQPHLTIRNAIRHILRRGGTSSSLLEIASLAQLKASTIQNLVEIESAASRVSGYAFGLMSALEDLRAVNKAMSTIRSNTDQAVDEIIRKHRIASPPGTFMISPLTIKAIESQPLQEALLFRITRYVSPEPWGHPQAELGRRKTSVHRLANHLCDVDSFSAKNNNSLCVGSGVWWRLVALLPRKLSLEVKDVDPWHLAWLALRQPQIRSDNNPAVHRSLEDLVPDVTKSIVQNKQLLSSQKGSPTIELLYDHRFLICFALDKIPRSTWEMLSSGNGKVLVKMAKPWMIPQVVLQINNETQILQTAVIPEHFLRHRQLGGRRPQKDLHSGWITIQYFRPSSSI</sequence>
<reference evidence="8" key="1">
    <citation type="submission" date="2020-11" db="EMBL/GenBank/DDBJ databases">
        <authorList>
            <consortium name="DOE Joint Genome Institute"/>
            <person name="Ahrendt S."/>
            <person name="Riley R."/>
            <person name="Andreopoulos W."/>
            <person name="Labutti K."/>
            <person name="Pangilinan J."/>
            <person name="Ruiz-Duenas F.J."/>
            <person name="Barrasa J.M."/>
            <person name="Sanchez-Garcia M."/>
            <person name="Camarero S."/>
            <person name="Miyauchi S."/>
            <person name="Serrano A."/>
            <person name="Linde D."/>
            <person name="Babiker R."/>
            <person name="Drula E."/>
            <person name="Ayuso-Fernandez I."/>
            <person name="Pacheco R."/>
            <person name="Padilla G."/>
            <person name="Ferreira P."/>
            <person name="Barriuso J."/>
            <person name="Kellner H."/>
            <person name="Castanera R."/>
            <person name="Alfaro M."/>
            <person name="Ramirez L."/>
            <person name="Pisabarro A.G."/>
            <person name="Kuo A."/>
            <person name="Tritt A."/>
            <person name="Lipzen A."/>
            <person name="He G."/>
            <person name="Yan M."/>
            <person name="Ng V."/>
            <person name="Cullen D."/>
            <person name="Martin F."/>
            <person name="Rosso M.-N."/>
            <person name="Henrissat B."/>
            <person name="Hibbett D."/>
            <person name="Martinez A.T."/>
            <person name="Grigoriev I.V."/>
        </authorList>
    </citation>
    <scope>NUCLEOTIDE SEQUENCE</scope>
    <source>
        <strain evidence="8">CIRM-BRFM 674</strain>
    </source>
</reference>
<keyword evidence="9" id="KW-1185">Reference proteome</keyword>
<accession>A0A9P5ZDL2</accession>
<dbReference type="NCBIfam" id="TIGR02432">
    <property type="entry name" value="lysidine_TilS_N"/>
    <property type="match status" value="1"/>
</dbReference>
<keyword evidence="5" id="KW-0067">ATP-binding</keyword>
<name>A0A9P5ZDL2_9AGAR</name>
<dbReference type="GO" id="GO:0005524">
    <property type="term" value="F:ATP binding"/>
    <property type="evidence" value="ECO:0007669"/>
    <property type="project" value="UniProtKB-KW"/>
</dbReference>
<evidence type="ECO:0000256" key="3">
    <source>
        <dbReference type="ARBA" id="ARBA00022694"/>
    </source>
</evidence>
<feature type="domain" description="tRNA(Ile)-lysidine/2-thiocytidine synthase N-terminal" evidence="7">
    <location>
        <begin position="31"/>
        <end position="242"/>
    </location>
</feature>
<evidence type="ECO:0000256" key="1">
    <source>
        <dbReference type="ARBA" id="ARBA00013267"/>
    </source>
</evidence>
<dbReference type="InterPro" id="IPR011063">
    <property type="entry name" value="TilS/TtcA_N"/>
</dbReference>
<comment type="catalytic activity">
    <reaction evidence="6">
        <text>cytidine(34) in tRNA(Ile2) + L-lysine + ATP = lysidine(34) in tRNA(Ile2) + AMP + diphosphate + H(+)</text>
        <dbReference type="Rhea" id="RHEA:43744"/>
        <dbReference type="Rhea" id="RHEA-COMP:10625"/>
        <dbReference type="Rhea" id="RHEA-COMP:10670"/>
        <dbReference type="ChEBI" id="CHEBI:15378"/>
        <dbReference type="ChEBI" id="CHEBI:30616"/>
        <dbReference type="ChEBI" id="CHEBI:32551"/>
        <dbReference type="ChEBI" id="CHEBI:33019"/>
        <dbReference type="ChEBI" id="CHEBI:82748"/>
        <dbReference type="ChEBI" id="CHEBI:83665"/>
        <dbReference type="ChEBI" id="CHEBI:456215"/>
        <dbReference type="EC" id="6.3.4.19"/>
    </reaction>
</comment>
<dbReference type="AlphaFoldDB" id="A0A9P5ZDL2"/>